<evidence type="ECO:0000256" key="7">
    <source>
        <dbReference type="SAM" id="Phobius"/>
    </source>
</evidence>
<comment type="subcellular location">
    <subcellularLocation>
        <location evidence="1">Membrane</location>
        <topology evidence="1">Multi-pass membrane protein</topology>
    </subcellularLocation>
</comment>
<dbReference type="PANTHER" id="PTHR42893">
    <property type="entry name" value="PROTEIN DETOXIFICATION 44, CHLOROPLASTIC-RELATED"/>
    <property type="match status" value="1"/>
</dbReference>
<proteinExistence type="inferred from homology"/>
<dbReference type="NCBIfam" id="TIGR00797">
    <property type="entry name" value="matE"/>
    <property type="match status" value="1"/>
</dbReference>
<keyword evidence="5 7" id="KW-0472">Membrane</keyword>
<name>A0A4Y8RBV7_9HYPH</name>
<keyword evidence="4 7" id="KW-1133">Transmembrane helix</keyword>
<feature type="transmembrane region" description="Helical" evidence="7">
    <location>
        <begin position="438"/>
        <end position="457"/>
    </location>
</feature>
<evidence type="ECO:0000256" key="5">
    <source>
        <dbReference type="ARBA" id="ARBA00023136"/>
    </source>
</evidence>
<accession>A0A4Y8RBV7</accession>
<dbReference type="CDD" id="cd13136">
    <property type="entry name" value="MATE_DinF_like"/>
    <property type="match status" value="1"/>
</dbReference>
<dbReference type="GO" id="GO:0042910">
    <property type="term" value="F:xenobiotic transmembrane transporter activity"/>
    <property type="evidence" value="ECO:0007669"/>
    <property type="project" value="InterPro"/>
</dbReference>
<gene>
    <name evidence="8" type="ORF">E3C22_20105</name>
</gene>
<protein>
    <submittedName>
        <fullName evidence="8">MATE family efflux transporter</fullName>
    </submittedName>
</protein>
<feature type="transmembrane region" description="Helical" evidence="7">
    <location>
        <begin position="404"/>
        <end position="426"/>
    </location>
</feature>
<reference evidence="8 9" key="1">
    <citation type="submission" date="2019-03" db="EMBL/GenBank/DDBJ databases">
        <title>Jiella endophytica sp. nov., a novel endophytic bacterium isolated from root of Ficus microcarpa Linn. f.</title>
        <authorList>
            <person name="Tuo L."/>
        </authorList>
    </citation>
    <scope>NUCLEOTIDE SEQUENCE [LARGE SCALE GENOMIC DNA]</scope>
    <source>
        <strain evidence="8 9">CBS5Q-3</strain>
    </source>
</reference>
<dbReference type="GO" id="GO:0015297">
    <property type="term" value="F:antiporter activity"/>
    <property type="evidence" value="ECO:0007669"/>
    <property type="project" value="InterPro"/>
</dbReference>
<feature type="transmembrane region" description="Helical" evidence="7">
    <location>
        <begin position="98"/>
        <end position="120"/>
    </location>
</feature>
<dbReference type="Pfam" id="PF01554">
    <property type="entry name" value="MatE"/>
    <property type="match status" value="2"/>
</dbReference>
<dbReference type="InterPro" id="IPR044644">
    <property type="entry name" value="DinF-like"/>
</dbReference>
<dbReference type="InterPro" id="IPR002528">
    <property type="entry name" value="MATE_fam"/>
</dbReference>
<dbReference type="AlphaFoldDB" id="A0A4Y8RBV7"/>
<dbReference type="GO" id="GO:0005886">
    <property type="term" value="C:plasma membrane"/>
    <property type="evidence" value="ECO:0007669"/>
    <property type="project" value="TreeGrafter"/>
</dbReference>
<feature type="region of interest" description="Disordered" evidence="6">
    <location>
        <begin position="27"/>
        <end position="46"/>
    </location>
</feature>
<comment type="similarity">
    <text evidence="2">Belongs to the multi antimicrobial extrusion (MATE) (TC 2.A.66.1) family.</text>
</comment>
<evidence type="ECO:0000256" key="6">
    <source>
        <dbReference type="SAM" id="MobiDB-lite"/>
    </source>
</evidence>
<evidence type="ECO:0000256" key="3">
    <source>
        <dbReference type="ARBA" id="ARBA00022692"/>
    </source>
</evidence>
<dbReference type="Proteomes" id="UP000298179">
    <property type="component" value="Unassembled WGS sequence"/>
</dbReference>
<evidence type="ECO:0000313" key="8">
    <source>
        <dbReference type="EMBL" id="TFF19081.1"/>
    </source>
</evidence>
<evidence type="ECO:0000256" key="1">
    <source>
        <dbReference type="ARBA" id="ARBA00004141"/>
    </source>
</evidence>
<feature type="transmembrane region" description="Helical" evidence="7">
    <location>
        <begin position="363"/>
        <end position="384"/>
    </location>
</feature>
<comment type="caution">
    <text evidence="8">The sequence shown here is derived from an EMBL/GenBank/DDBJ whole genome shotgun (WGS) entry which is preliminary data.</text>
</comment>
<feature type="transmembrane region" description="Helical" evidence="7">
    <location>
        <begin position="324"/>
        <end position="342"/>
    </location>
</feature>
<feature type="transmembrane region" description="Helical" evidence="7">
    <location>
        <begin position="293"/>
        <end position="312"/>
    </location>
</feature>
<feature type="transmembrane region" description="Helical" evidence="7">
    <location>
        <begin position="244"/>
        <end position="272"/>
    </location>
</feature>
<feature type="transmembrane region" description="Helical" evidence="7">
    <location>
        <begin position="71"/>
        <end position="92"/>
    </location>
</feature>
<dbReference type="OrthoDB" id="9789527at2"/>
<dbReference type="PANTHER" id="PTHR42893:SF46">
    <property type="entry name" value="PROTEIN DETOXIFICATION 44, CHLOROPLASTIC"/>
    <property type="match status" value="1"/>
</dbReference>
<evidence type="ECO:0000256" key="4">
    <source>
        <dbReference type="ARBA" id="ARBA00022989"/>
    </source>
</evidence>
<keyword evidence="3 7" id="KW-0812">Transmembrane</keyword>
<keyword evidence="9" id="KW-1185">Reference proteome</keyword>
<feature type="transmembrane region" description="Helical" evidence="7">
    <location>
        <begin position="141"/>
        <end position="163"/>
    </location>
</feature>
<organism evidence="8 9">
    <name type="scientific">Jiella endophytica</name>
    <dbReference type="NCBI Taxonomy" id="2558362"/>
    <lineage>
        <taxon>Bacteria</taxon>
        <taxon>Pseudomonadati</taxon>
        <taxon>Pseudomonadota</taxon>
        <taxon>Alphaproteobacteria</taxon>
        <taxon>Hyphomicrobiales</taxon>
        <taxon>Aurantimonadaceae</taxon>
        <taxon>Jiella</taxon>
    </lineage>
</organism>
<feature type="transmembrane region" description="Helical" evidence="7">
    <location>
        <begin position="183"/>
        <end position="202"/>
    </location>
</feature>
<feature type="transmembrane region" description="Helical" evidence="7">
    <location>
        <begin position="214"/>
        <end position="238"/>
    </location>
</feature>
<evidence type="ECO:0000313" key="9">
    <source>
        <dbReference type="Proteomes" id="UP000298179"/>
    </source>
</evidence>
<evidence type="ECO:0000256" key="2">
    <source>
        <dbReference type="ARBA" id="ARBA00010199"/>
    </source>
</evidence>
<feature type="transmembrane region" description="Helical" evidence="7">
    <location>
        <begin position="463"/>
        <end position="481"/>
    </location>
</feature>
<sequence>MNGIRTGWRRIATDFAERIGHPGKRRFPIGRDGEAQTGTSVTLHQPEPAGVKAGETIEVSHRRVLEITLPMTLAFMTTPLLGMTDIAVIGRIGDAETLGGLVVGTLIFDFVFAVCNFLRAGTTGLTAQAVGAGRRRDAEAVFLRALVLALGIGLLLIVAEPLIMSLGLLAVAPGPRVAEAAGTYVFVRMFSAPFALANYAILGSVLGRGWSGRALLLQIIVNGTNIALSILFGLVFGWGIEGVALGTICGEAVGCLAGVAVLAPSLAAGRLPGRAEVFDRRGFGLMLGVNRDIMIRSFCLLAGFALFTRLSASFGPVTLAANGLLMNIFMTGSYFLDGVATASEQLAGLTIGARLRQAFDRTVSLTVLWGMAIGFVLSAVILFGGEALIHFLTTDPEVRATARIYLPFAAATPLVGALAFVMDGLYIGATWSAAMRDMMILSLAAFALFGYGLAPLFGNDGLWIGFELFLGLRGASLYAMLPRQRDRSFAATSG</sequence>
<dbReference type="EMBL" id="SOZD01000007">
    <property type="protein sequence ID" value="TFF19081.1"/>
    <property type="molecule type" value="Genomic_DNA"/>
</dbReference>